<dbReference type="PANTHER" id="PTHR22617">
    <property type="entry name" value="CHEMOTAXIS SENSOR HISTIDINE KINASE-RELATED"/>
    <property type="match status" value="1"/>
</dbReference>
<accession>A0A2W5SXN6</accession>
<evidence type="ECO:0000313" key="2">
    <source>
        <dbReference type="EMBL" id="PZQ84013.1"/>
    </source>
</evidence>
<dbReference type="Gene3D" id="2.40.50.180">
    <property type="entry name" value="CheA-289, Domain 4"/>
    <property type="match status" value="1"/>
</dbReference>
<dbReference type="SUPFAM" id="SSF50341">
    <property type="entry name" value="CheW-like"/>
    <property type="match status" value="1"/>
</dbReference>
<dbReference type="Gene3D" id="2.30.30.40">
    <property type="entry name" value="SH3 Domains"/>
    <property type="match status" value="1"/>
</dbReference>
<dbReference type="SMART" id="SM00260">
    <property type="entry name" value="CheW"/>
    <property type="match status" value="1"/>
</dbReference>
<dbReference type="Proteomes" id="UP000248887">
    <property type="component" value="Unassembled WGS sequence"/>
</dbReference>
<proteinExistence type="predicted"/>
<organism evidence="2 3">
    <name type="scientific">Ancylobacter novellus</name>
    <name type="common">Thiobacillus novellus</name>
    <dbReference type="NCBI Taxonomy" id="921"/>
    <lineage>
        <taxon>Bacteria</taxon>
        <taxon>Pseudomonadati</taxon>
        <taxon>Pseudomonadota</taxon>
        <taxon>Alphaproteobacteria</taxon>
        <taxon>Hyphomicrobiales</taxon>
        <taxon>Xanthobacteraceae</taxon>
        <taxon>Ancylobacter</taxon>
    </lineage>
</organism>
<protein>
    <recommendedName>
        <fullName evidence="1">CheW-like domain-containing protein</fullName>
    </recommendedName>
</protein>
<dbReference type="EMBL" id="QFQD01000014">
    <property type="protein sequence ID" value="PZQ84013.1"/>
    <property type="molecule type" value="Genomic_DNA"/>
</dbReference>
<dbReference type="PANTHER" id="PTHR22617:SF23">
    <property type="entry name" value="CHEMOTAXIS PROTEIN CHEW"/>
    <property type="match status" value="1"/>
</dbReference>
<sequence>MEDSAPTHHVVVARNGQLRIAIPVHALRKVVATPSVTPLPGAPAIIAGLINLHGFPLLILDPARQAADAPRQPALDTSIAVVETDRRTFGLLCESLDGVVDLPDTAWQSLEELMPGIGLLAACTSGDGELLVMRNPDDWLSASQEIELQLALDRYSSRASTGAPTPAGP</sequence>
<dbReference type="GO" id="GO:0006935">
    <property type="term" value="P:chemotaxis"/>
    <property type="evidence" value="ECO:0007669"/>
    <property type="project" value="InterPro"/>
</dbReference>
<dbReference type="PROSITE" id="PS50851">
    <property type="entry name" value="CHEW"/>
    <property type="match status" value="1"/>
</dbReference>
<reference evidence="2 3" key="1">
    <citation type="submission" date="2017-08" db="EMBL/GenBank/DDBJ databases">
        <title>Infants hospitalized years apart are colonized by the same room-sourced microbial strains.</title>
        <authorList>
            <person name="Brooks B."/>
            <person name="Olm M.R."/>
            <person name="Firek B.A."/>
            <person name="Baker R."/>
            <person name="Thomas B.C."/>
            <person name="Morowitz M.J."/>
            <person name="Banfield J.F."/>
        </authorList>
    </citation>
    <scope>NUCLEOTIDE SEQUENCE [LARGE SCALE GENOMIC DNA]</scope>
    <source>
        <strain evidence="2">S2_005_001_R2_27</strain>
    </source>
</reference>
<dbReference type="InterPro" id="IPR039315">
    <property type="entry name" value="CheW"/>
</dbReference>
<dbReference type="GO" id="GO:0007165">
    <property type="term" value="P:signal transduction"/>
    <property type="evidence" value="ECO:0007669"/>
    <property type="project" value="InterPro"/>
</dbReference>
<feature type="domain" description="CheW-like" evidence="1">
    <location>
        <begin position="7"/>
        <end position="145"/>
    </location>
</feature>
<comment type="caution">
    <text evidence="2">The sequence shown here is derived from an EMBL/GenBank/DDBJ whole genome shotgun (WGS) entry which is preliminary data.</text>
</comment>
<dbReference type="GO" id="GO:0005829">
    <property type="term" value="C:cytosol"/>
    <property type="evidence" value="ECO:0007669"/>
    <property type="project" value="TreeGrafter"/>
</dbReference>
<dbReference type="InterPro" id="IPR002545">
    <property type="entry name" value="CheW-lke_dom"/>
</dbReference>
<name>A0A2W5SXN6_ANCNO</name>
<gene>
    <name evidence="2" type="ORF">DI549_06030</name>
</gene>
<dbReference type="InterPro" id="IPR036061">
    <property type="entry name" value="CheW-like_dom_sf"/>
</dbReference>
<evidence type="ECO:0000313" key="3">
    <source>
        <dbReference type="Proteomes" id="UP000248887"/>
    </source>
</evidence>
<dbReference type="AlphaFoldDB" id="A0A2W5SXN6"/>
<evidence type="ECO:0000259" key="1">
    <source>
        <dbReference type="PROSITE" id="PS50851"/>
    </source>
</evidence>
<dbReference type="Pfam" id="PF01584">
    <property type="entry name" value="CheW"/>
    <property type="match status" value="1"/>
</dbReference>